<dbReference type="InterPro" id="IPR029063">
    <property type="entry name" value="SAM-dependent_MTases_sf"/>
</dbReference>
<comment type="caution">
    <text evidence="1">The sequence shown here is derived from an EMBL/GenBank/DDBJ whole genome shotgun (WGS) entry which is preliminary data.</text>
</comment>
<sequence length="232" mass="25123">MASWSAENATKAYLHALKMGKRDKELDVAELISALAAGNNAQLMVIASASKIDRSTTLSLVAAAHQTGGNVVYILPTKSNLCASQNALGPYADCVKFVIGDAKTLLPKDYRGADFVLVDCDIDECKEVLRAAQECSKHGKGLIVGYNAFHKGSSWSCEFKTRFLHIGEGLLVTRIGPTGKGTGGCSHGKRSTWVTEVDKCTGEEHVYRITSALPQRKRLKFEPYFGPLSKNI</sequence>
<dbReference type="Gene3D" id="3.40.50.150">
    <property type="entry name" value="Vaccinia Virus protein VP39"/>
    <property type="match status" value="1"/>
</dbReference>
<reference evidence="1 2" key="1">
    <citation type="submission" date="2024-01" db="EMBL/GenBank/DDBJ databases">
        <authorList>
            <person name="Waweru B."/>
        </authorList>
    </citation>
    <scope>NUCLEOTIDE SEQUENCE [LARGE SCALE GENOMIC DNA]</scope>
</reference>
<protein>
    <submittedName>
        <fullName evidence="1">Uncharacterized protein</fullName>
    </submittedName>
</protein>
<dbReference type="PANTHER" id="PTHR33593">
    <property type="entry name" value="DUF1442 FAMILY PROTEIN"/>
    <property type="match status" value="1"/>
</dbReference>
<dbReference type="Proteomes" id="UP001314170">
    <property type="component" value="Unassembled WGS sequence"/>
</dbReference>
<organism evidence="1 2">
    <name type="scientific">Dovyalis caffra</name>
    <dbReference type="NCBI Taxonomy" id="77055"/>
    <lineage>
        <taxon>Eukaryota</taxon>
        <taxon>Viridiplantae</taxon>
        <taxon>Streptophyta</taxon>
        <taxon>Embryophyta</taxon>
        <taxon>Tracheophyta</taxon>
        <taxon>Spermatophyta</taxon>
        <taxon>Magnoliopsida</taxon>
        <taxon>eudicotyledons</taxon>
        <taxon>Gunneridae</taxon>
        <taxon>Pentapetalae</taxon>
        <taxon>rosids</taxon>
        <taxon>fabids</taxon>
        <taxon>Malpighiales</taxon>
        <taxon>Salicaceae</taxon>
        <taxon>Flacourtieae</taxon>
        <taxon>Dovyalis</taxon>
    </lineage>
</organism>
<proteinExistence type="predicted"/>
<dbReference type="AlphaFoldDB" id="A0AAV1S9F6"/>
<gene>
    <name evidence="1" type="ORF">DCAF_LOCUS20595</name>
</gene>
<evidence type="ECO:0000313" key="1">
    <source>
        <dbReference type="EMBL" id="CAK7347905.1"/>
    </source>
</evidence>
<keyword evidence="2" id="KW-1185">Reference proteome</keyword>
<name>A0AAV1S9F6_9ROSI</name>
<evidence type="ECO:0000313" key="2">
    <source>
        <dbReference type="Proteomes" id="UP001314170"/>
    </source>
</evidence>
<dbReference type="Pfam" id="PF07279">
    <property type="entry name" value="DUF1442"/>
    <property type="match status" value="1"/>
</dbReference>
<dbReference type="InterPro" id="IPR009902">
    <property type="entry name" value="DUF1442"/>
</dbReference>
<accession>A0AAV1S9F6</accession>
<dbReference type="PANTHER" id="PTHR33593:SF17">
    <property type="entry name" value="DUF1442 FAMILY PROTEIN"/>
    <property type="match status" value="1"/>
</dbReference>
<dbReference type="EMBL" id="CAWUPB010001173">
    <property type="protein sequence ID" value="CAK7347905.1"/>
    <property type="molecule type" value="Genomic_DNA"/>
</dbReference>